<organism evidence="1 2">
    <name type="scientific">Oryzomonas japonica</name>
    <dbReference type="NCBI Taxonomy" id="2603858"/>
    <lineage>
        <taxon>Bacteria</taxon>
        <taxon>Pseudomonadati</taxon>
        <taxon>Thermodesulfobacteriota</taxon>
        <taxon>Desulfuromonadia</taxon>
        <taxon>Geobacterales</taxon>
        <taxon>Geobacteraceae</taxon>
        <taxon>Oryzomonas</taxon>
    </lineage>
</organism>
<dbReference type="Gene3D" id="2.20.25.10">
    <property type="match status" value="1"/>
</dbReference>
<dbReference type="SUPFAM" id="SSF158997">
    <property type="entry name" value="Trm112p-like"/>
    <property type="match status" value="1"/>
</dbReference>
<evidence type="ECO:0000313" key="1">
    <source>
        <dbReference type="EMBL" id="KAB0665139.1"/>
    </source>
</evidence>
<name>A0A7J4ZQQ6_9BACT</name>
<dbReference type="Pfam" id="PF03966">
    <property type="entry name" value="Trm112p"/>
    <property type="match status" value="1"/>
</dbReference>
<dbReference type="RefSeq" id="WP_151128620.1">
    <property type="nucleotide sequence ID" value="NZ_VZQZ01000006.1"/>
</dbReference>
<dbReference type="Proteomes" id="UP000420562">
    <property type="component" value="Unassembled WGS sequence"/>
</dbReference>
<accession>A0A7J4ZQQ6</accession>
<keyword evidence="2" id="KW-1185">Reference proteome</keyword>
<comment type="caution">
    <text evidence="1">The sequence shown here is derived from an EMBL/GenBank/DDBJ whole genome shotgun (WGS) entry which is preliminary data.</text>
</comment>
<sequence length="64" mass="7089">MLPEHLQSILACPICTGKLSLFDKGRYMLCRPCGVKFPIREGIPVLLTDEAEAVTPEDTGKDDR</sequence>
<gene>
    <name evidence="1" type="ORF">F6V25_10990</name>
</gene>
<dbReference type="EMBL" id="VZQZ01000006">
    <property type="protein sequence ID" value="KAB0665139.1"/>
    <property type="molecule type" value="Genomic_DNA"/>
</dbReference>
<dbReference type="InterPro" id="IPR005651">
    <property type="entry name" value="Trm112-like"/>
</dbReference>
<protein>
    <submittedName>
        <fullName evidence="1">Trm112 family protein</fullName>
    </submittedName>
</protein>
<evidence type="ECO:0000313" key="2">
    <source>
        <dbReference type="Proteomes" id="UP000420562"/>
    </source>
</evidence>
<dbReference type="AlphaFoldDB" id="A0A7J4ZQQ6"/>
<reference evidence="1 2" key="1">
    <citation type="submission" date="2019-09" db="EMBL/GenBank/DDBJ databases">
        <title>Geobacter sp. Red96, a novel strain isolated from paddy soil.</title>
        <authorList>
            <person name="Xu Z."/>
            <person name="Masuda Y."/>
            <person name="Itoh H."/>
            <person name="Senoo K."/>
        </authorList>
    </citation>
    <scope>NUCLEOTIDE SEQUENCE [LARGE SCALE GENOMIC DNA]</scope>
    <source>
        <strain evidence="1 2">Red96</strain>
    </source>
</reference>
<proteinExistence type="predicted"/>